<dbReference type="PANTHER" id="PTHR36691:SF1">
    <property type="entry name" value="TRANSMEMBRANE PROTEIN 247"/>
    <property type="match status" value="1"/>
</dbReference>
<feature type="transmembrane region" description="Helical" evidence="1">
    <location>
        <begin position="181"/>
        <end position="201"/>
    </location>
</feature>
<dbReference type="GO" id="GO:0005783">
    <property type="term" value="C:endoplasmic reticulum"/>
    <property type="evidence" value="ECO:0007669"/>
    <property type="project" value="TreeGrafter"/>
</dbReference>
<dbReference type="Proteomes" id="UP000694424">
    <property type="component" value="Unplaced"/>
</dbReference>
<evidence type="ECO:0000313" key="2">
    <source>
        <dbReference type="Ensembl" id="ENSAOWP00000024423.1"/>
    </source>
</evidence>
<accession>A0A8B9SE25</accession>
<sequence length="215" mass="25631">KESEDHEIFELYLRGKEHQCLTFSGVSIKFTRYKILLFIQEAIRDMPKSSYILDDTMENLNDKCHMAHLDLWVKGGTSTLQPEVSTNAEELEQLCSKQVTAADIQLERMRWDSALTRLKYKYEDNKKQRLHEEKMEQIHQQAAKRSFSQGLHDLFRPLNQYALFLCCFIFIHVIYTVRELAFFFVMKHYVFCFAIVLCFILKKIFQDYKNKKKCS</sequence>
<dbReference type="PANTHER" id="PTHR36691">
    <property type="entry name" value="TRANSMEMBRANE PROTEIN 247"/>
    <property type="match status" value="1"/>
</dbReference>
<organism evidence="2 3">
    <name type="scientific">Apteryx owenii</name>
    <name type="common">Little spotted kiwi</name>
    <dbReference type="NCBI Taxonomy" id="8824"/>
    <lineage>
        <taxon>Eukaryota</taxon>
        <taxon>Metazoa</taxon>
        <taxon>Chordata</taxon>
        <taxon>Craniata</taxon>
        <taxon>Vertebrata</taxon>
        <taxon>Euteleostomi</taxon>
        <taxon>Archelosauria</taxon>
        <taxon>Archosauria</taxon>
        <taxon>Dinosauria</taxon>
        <taxon>Saurischia</taxon>
        <taxon>Theropoda</taxon>
        <taxon>Coelurosauria</taxon>
        <taxon>Aves</taxon>
        <taxon>Palaeognathae</taxon>
        <taxon>Apterygiformes</taxon>
        <taxon>Apterygidae</taxon>
        <taxon>Apteryx</taxon>
    </lineage>
</organism>
<name>A0A8B9SE25_APTOW</name>
<reference evidence="2" key="1">
    <citation type="submission" date="2025-08" db="UniProtKB">
        <authorList>
            <consortium name="Ensembl"/>
        </authorList>
    </citation>
    <scope>IDENTIFICATION</scope>
</reference>
<dbReference type="Ensembl" id="ENSAOWT00000027657.1">
    <property type="protein sequence ID" value="ENSAOWP00000024423.1"/>
    <property type="gene ID" value="ENSAOWG00000016495.1"/>
</dbReference>
<keyword evidence="3" id="KW-1185">Reference proteome</keyword>
<feature type="transmembrane region" description="Helical" evidence="1">
    <location>
        <begin position="158"/>
        <end position="175"/>
    </location>
</feature>
<reference evidence="2" key="2">
    <citation type="submission" date="2025-09" db="UniProtKB">
        <authorList>
            <consortium name="Ensembl"/>
        </authorList>
    </citation>
    <scope>IDENTIFICATION</scope>
</reference>
<keyword evidence="1" id="KW-0472">Membrane</keyword>
<protein>
    <submittedName>
        <fullName evidence="2">Uncharacterized protein</fullName>
    </submittedName>
</protein>
<dbReference type="AlphaFoldDB" id="A0A8B9SE25"/>
<proteinExistence type="predicted"/>
<evidence type="ECO:0000256" key="1">
    <source>
        <dbReference type="SAM" id="Phobius"/>
    </source>
</evidence>
<keyword evidence="1" id="KW-0812">Transmembrane</keyword>
<evidence type="ECO:0000313" key="3">
    <source>
        <dbReference type="Proteomes" id="UP000694424"/>
    </source>
</evidence>
<dbReference type="InterPro" id="IPR029200">
    <property type="entry name" value="TMEM247"/>
</dbReference>
<dbReference type="Pfam" id="PF15444">
    <property type="entry name" value="TMEM247"/>
    <property type="match status" value="1"/>
</dbReference>
<keyword evidence="1" id="KW-1133">Transmembrane helix</keyword>